<evidence type="ECO:0000256" key="4">
    <source>
        <dbReference type="SAM" id="MobiDB-lite"/>
    </source>
</evidence>
<dbReference type="PANTHER" id="PTHR11671">
    <property type="entry name" value="V-TYPE ATP SYNTHASE SUBUNIT D"/>
    <property type="match status" value="1"/>
</dbReference>
<dbReference type="EMBL" id="PYSW02000007">
    <property type="protein sequence ID" value="KAG2389506.1"/>
    <property type="molecule type" value="Genomic_DNA"/>
</dbReference>
<protein>
    <recommendedName>
        <fullName evidence="7">Vacuolar ATP synthase subunit D</fullName>
    </recommendedName>
</protein>
<feature type="region of interest" description="Disordered" evidence="4">
    <location>
        <begin position="216"/>
        <end position="236"/>
    </location>
</feature>
<accession>A0AA88GW38</accession>
<keyword evidence="2" id="KW-0813">Transport</keyword>
<dbReference type="AlphaFoldDB" id="A0AA88GW38"/>
<dbReference type="Pfam" id="PF01813">
    <property type="entry name" value="ATP-synt_D"/>
    <property type="match status" value="1"/>
</dbReference>
<dbReference type="Gene3D" id="1.10.287.3240">
    <property type="match status" value="1"/>
</dbReference>
<comment type="caution">
    <text evidence="5">The sequence shown here is derived from an EMBL/GenBank/DDBJ whole genome shotgun (WGS) entry which is preliminary data.</text>
</comment>
<evidence type="ECO:0000313" key="5">
    <source>
        <dbReference type="EMBL" id="KAG2389506.1"/>
    </source>
</evidence>
<reference evidence="5 6" key="1">
    <citation type="journal article" date="2018" name="BMC Genomics">
        <title>The genome of Naegleria lovaniensis, the basis for a comparative approach to unravel pathogenicity factors of the human pathogenic amoeba N. fowleri.</title>
        <authorList>
            <person name="Liechti N."/>
            <person name="Schurch N."/>
            <person name="Bruggmann R."/>
            <person name="Wittwer M."/>
        </authorList>
    </citation>
    <scope>NUCLEOTIDE SEQUENCE [LARGE SCALE GENOMIC DNA]</scope>
    <source>
        <strain evidence="5 6">ATCC 30569</strain>
    </source>
</reference>
<comment type="similarity">
    <text evidence="1">Belongs to the V-ATPase D subunit family.</text>
</comment>
<feature type="compositionally biased region" description="Basic and acidic residues" evidence="4">
    <location>
        <begin position="216"/>
        <end position="230"/>
    </location>
</feature>
<proteinExistence type="inferred from homology"/>
<evidence type="ECO:0000256" key="3">
    <source>
        <dbReference type="ARBA" id="ARBA00023065"/>
    </source>
</evidence>
<keyword evidence="3" id="KW-0406">Ion transport</keyword>
<organism evidence="5 6">
    <name type="scientific">Naegleria lovaniensis</name>
    <name type="common">Amoeba</name>
    <dbReference type="NCBI Taxonomy" id="51637"/>
    <lineage>
        <taxon>Eukaryota</taxon>
        <taxon>Discoba</taxon>
        <taxon>Heterolobosea</taxon>
        <taxon>Tetramitia</taxon>
        <taxon>Eutetramitia</taxon>
        <taxon>Vahlkampfiidae</taxon>
        <taxon>Naegleria</taxon>
    </lineage>
</organism>
<dbReference type="NCBIfam" id="TIGR00309">
    <property type="entry name" value="V_ATPase_subD"/>
    <property type="match status" value="1"/>
</dbReference>
<keyword evidence="6" id="KW-1185">Reference proteome</keyword>
<dbReference type="GO" id="GO:0046961">
    <property type="term" value="F:proton-transporting ATPase activity, rotational mechanism"/>
    <property type="evidence" value="ECO:0007669"/>
    <property type="project" value="InterPro"/>
</dbReference>
<evidence type="ECO:0000313" key="6">
    <source>
        <dbReference type="Proteomes" id="UP000816034"/>
    </source>
</evidence>
<gene>
    <name evidence="5" type="ORF">C9374_014066</name>
</gene>
<evidence type="ECO:0000256" key="2">
    <source>
        <dbReference type="ARBA" id="ARBA00022448"/>
    </source>
</evidence>
<dbReference type="HAMAP" id="MF_00271">
    <property type="entry name" value="ATP_synth_D_arch"/>
    <property type="match status" value="1"/>
</dbReference>
<dbReference type="InterPro" id="IPR002699">
    <property type="entry name" value="V_ATPase_D"/>
</dbReference>
<dbReference type="Proteomes" id="UP000816034">
    <property type="component" value="Unassembled WGS sequence"/>
</dbReference>
<evidence type="ECO:0000256" key="1">
    <source>
        <dbReference type="ARBA" id="ARBA00005850"/>
    </source>
</evidence>
<dbReference type="GeneID" id="68106519"/>
<dbReference type="RefSeq" id="XP_044553498.1">
    <property type="nucleotide sequence ID" value="XM_044690012.1"/>
</dbReference>
<name>A0AA88GW38_NAELO</name>
<evidence type="ECO:0008006" key="7">
    <source>
        <dbReference type="Google" id="ProtNLM"/>
    </source>
</evidence>
<sequence>MSDAKNRLQVLPSRMTLQNMKIRLQGAKKGHSLLKKKSDALNIKFRSILKDIKEQKEGMSDMFRKAYFSLAEARYNAGDISYAVIESVKSAATKVKMRAENIAGVTLPVFHPDDGAQSEEGMTSIISRGGEQIQNCKSIFTEALKNLIKLASLQTSFVTLDQAIKITNRRVNALEKVIQPKIQNTISYIISELDELEREEFFRLKKIRNKKIKDAQKKQKIAEAKKEEQAKSATKPAAAVIETKNVFDDAAEDEDVVV</sequence>